<organism evidence="2">
    <name type="scientific">uncultured Gemmatimonadaceae bacterium</name>
    <dbReference type="NCBI Taxonomy" id="246130"/>
    <lineage>
        <taxon>Bacteria</taxon>
        <taxon>Pseudomonadati</taxon>
        <taxon>Gemmatimonadota</taxon>
        <taxon>Gemmatimonadia</taxon>
        <taxon>Gemmatimonadales</taxon>
        <taxon>Gemmatimonadaceae</taxon>
        <taxon>environmental samples</taxon>
    </lineage>
</organism>
<reference evidence="2" key="1">
    <citation type="submission" date="2020-02" db="EMBL/GenBank/DDBJ databases">
        <authorList>
            <person name="Meier V. D."/>
        </authorList>
    </citation>
    <scope>NUCLEOTIDE SEQUENCE</scope>
    <source>
        <strain evidence="2">AVDCRST_MAG40</strain>
    </source>
</reference>
<protein>
    <submittedName>
        <fullName evidence="2">Uncharacterized protein</fullName>
    </submittedName>
</protein>
<feature type="region of interest" description="Disordered" evidence="1">
    <location>
        <begin position="1"/>
        <end position="60"/>
    </location>
</feature>
<proteinExistence type="predicted"/>
<dbReference type="AlphaFoldDB" id="A0A6J4LCN7"/>
<gene>
    <name evidence="2" type="ORF">AVDCRST_MAG40-1836</name>
</gene>
<evidence type="ECO:0000256" key="1">
    <source>
        <dbReference type="SAM" id="MobiDB-lite"/>
    </source>
</evidence>
<feature type="non-terminal residue" evidence="2">
    <location>
        <position position="87"/>
    </location>
</feature>
<dbReference type="EMBL" id="CADCTX010000571">
    <property type="protein sequence ID" value="CAA9329134.1"/>
    <property type="molecule type" value="Genomic_DNA"/>
</dbReference>
<accession>A0A6J4LCN7</accession>
<sequence length="87" mass="9257">GAGAGHRDAVRAGGARDRRRPPRGPGLLRRLREVRRDRPRRVRRAQVAGRDVGDGLPPAVVHPHHGARRGVRVAAQAAVGGFEVGAV</sequence>
<evidence type="ECO:0000313" key="2">
    <source>
        <dbReference type="EMBL" id="CAA9329134.1"/>
    </source>
</evidence>
<feature type="non-terminal residue" evidence="2">
    <location>
        <position position="1"/>
    </location>
</feature>
<name>A0A6J4LCN7_9BACT</name>
<feature type="compositionally biased region" description="Basic and acidic residues" evidence="1">
    <location>
        <begin position="1"/>
        <end position="16"/>
    </location>
</feature>